<evidence type="ECO:0000256" key="9">
    <source>
        <dbReference type="ARBA" id="ARBA00022853"/>
    </source>
</evidence>
<dbReference type="EMBL" id="NHOQ01002268">
    <property type="protein sequence ID" value="PWA19069.1"/>
    <property type="molecule type" value="Genomic_DNA"/>
</dbReference>
<sequence length="937" mass="103519">MANMEDRISAWHHFTGASFDLTCCGSEGRYNIGEKTPIRFTDRVGGCRYLSDEGIAELKGSAEKVTLSDLIRIALDSDLRPIGNKVLPSDINSGRTEKLEGPCVLQVQKVRNISSPKDHEESQGAPRMLRLQMTDGHTTCVGLEFKHLSKISLNTPPGTKVKLIGSIQVKNGILLLDDSNIHVLGGEVDHMVEKWELQRSLAKHSRSNIGAEGGPPPFVPFGQKCGRKDDVDSRELDQRKTLQTQNVIKSTDENDEFEKQRTAAIAEVSKAKEGPRTFGGGGNAGSNLSNAGSFSRSRDSYQQRRREDKPERTESRQDGNYRELVDERALRDIMEMGFNREAARQALMDNNNNLEVALNSLLTGSSGGRPGSVVPEPNKPQLRARGRGRGRSRNEDEEAGAGGRPSGPSTLFDFLESKMGAFSIDEPKNQITQRQYENKTNFSNSNYHAKDAPQTKFSHSDYRQQRNDRPPRFHKDTDFPKPGQEAGSNSGTPQMLAPAQQWRGQEKWPRSTSDRVQNDKREIRDEQNVPTTIMSPLTHLKESQQQTEFSGAYHQRSRNGNGSNMSGPPHRRGVKENVPTSKPSNSAGGEVDGRGNYKRSERNEEAGNNRRKGRAERPNSDHFDRQRDGGPLNFNLRGGSTGTSQEVGLSQGSRTVTGDPSHFQNGELEHKRTGPIKPINSPCPQNREQQPKRNAHNNQGSKRRTGQGRGQGPRGTEKGYITEHAWKPGDACLALYWEDNKYYHARIDAVHPSGSTAVVVFSDYGNCEEVLLHNIRPVPDDMMEEDDGYYDSSLEFRRGGDGQPRRSRPTQQYYQPPRARVPGTSHREEAPGKTQDTLEGLCLSAGLGTPWDSPGGAGTSGWEEGSLGLPSSLKGQVLDFITPVAMEVIGTPEFNELDGLLVKMPGGPSVAFNDEAPPRSCSFQASQNSPHCLAIRE</sequence>
<dbReference type="GO" id="GO:0016607">
    <property type="term" value="C:nuclear speck"/>
    <property type="evidence" value="ECO:0007669"/>
    <property type="project" value="UniProtKB-SubCell"/>
</dbReference>
<feature type="compositionally biased region" description="Polar residues" evidence="16">
    <location>
        <begin position="642"/>
        <end position="664"/>
    </location>
</feature>
<evidence type="ECO:0000256" key="2">
    <source>
        <dbReference type="ARBA" id="ARBA00004408"/>
    </source>
</evidence>
<dbReference type="GO" id="GO:0005737">
    <property type="term" value="C:cytoplasm"/>
    <property type="evidence" value="ECO:0007669"/>
    <property type="project" value="UniProtKB-SubCell"/>
</dbReference>
<dbReference type="SUPFAM" id="SSF63748">
    <property type="entry name" value="Tudor/PWWP/MBT"/>
    <property type="match status" value="1"/>
</dbReference>
<keyword evidence="6" id="KW-0963">Cytoplasm</keyword>
<feature type="region of interest" description="Disordered" evidence="16">
    <location>
        <begin position="792"/>
        <end position="836"/>
    </location>
</feature>
<dbReference type="GO" id="GO:0008380">
    <property type="term" value="P:RNA splicing"/>
    <property type="evidence" value="ECO:0007669"/>
    <property type="project" value="UniProtKB-KW"/>
</dbReference>
<dbReference type="Gene3D" id="1.10.8.10">
    <property type="entry name" value="DNA helicase RuvA subunit, C-terminal domain"/>
    <property type="match status" value="1"/>
</dbReference>
<dbReference type="CDD" id="cd20413">
    <property type="entry name" value="Tudor_TDRD3"/>
    <property type="match status" value="1"/>
</dbReference>
<evidence type="ECO:0000256" key="8">
    <source>
        <dbReference type="ARBA" id="ARBA00022728"/>
    </source>
</evidence>
<accession>A0A315V7Z4</accession>
<evidence type="ECO:0000256" key="10">
    <source>
        <dbReference type="ARBA" id="ARBA00023187"/>
    </source>
</evidence>
<feature type="domain" description="UBA" evidence="17">
    <location>
        <begin position="324"/>
        <end position="364"/>
    </location>
</feature>
<keyword evidence="20" id="KW-1185">Reference proteome</keyword>
<feature type="region of interest" description="Disordered" evidence="16">
    <location>
        <begin position="440"/>
        <end position="719"/>
    </location>
</feature>
<dbReference type="SUPFAM" id="SSF46934">
    <property type="entry name" value="UBA-like"/>
    <property type="match status" value="1"/>
</dbReference>
<dbReference type="InterPro" id="IPR009060">
    <property type="entry name" value="UBA-like_sf"/>
</dbReference>
<keyword evidence="10" id="KW-0508">mRNA splicing</keyword>
<evidence type="ECO:0000256" key="4">
    <source>
        <dbReference type="ARBA" id="ARBA00005371"/>
    </source>
</evidence>
<evidence type="ECO:0000256" key="15">
    <source>
        <dbReference type="ARBA" id="ARBA00042567"/>
    </source>
</evidence>
<dbReference type="InterPro" id="IPR047379">
    <property type="entry name" value="Tudor_TDRD3"/>
</dbReference>
<keyword evidence="11" id="KW-0539">Nucleus</keyword>
<feature type="compositionally biased region" description="Polar residues" evidence="16">
    <location>
        <begin position="578"/>
        <end position="587"/>
    </location>
</feature>
<dbReference type="GO" id="GO:0015030">
    <property type="term" value="C:Cajal body"/>
    <property type="evidence" value="ECO:0007669"/>
    <property type="project" value="UniProtKB-SubCell"/>
</dbReference>
<dbReference type="Gene3D" id="2.30.30.140">
    <property type="match status" value="1"/>
</dbReference>
<protein>
    <recommendedName>
        <fullName evidence="14">Survival of motor neuron-related-splicing factor 30</fullName>
    </recommendedName>
    <alternativeName>
        <fullName evidence="15">Survival motor neuron domain-containing protein 1</fullName>
    </alternativeName>
    <alternativeName>
        <fullName evidence="5">Tudor domain-containing protein 3</fullName>
    </alternativeName>
</protein>
<dbReference type="InterPro" id="IPR015940">
    <property type="entry name" value="UBA"/>
</dbReference>
<dbReference type="GO" id="GO:0005681">
    <property type="term" value="C:spliceosomal complex"/>
    <property type="evidence" value="ECO:0007669"/>
    <property type="project" value="UniProtKB-KW"/>
</dbReference>
<dbReference type="PANTHER" id="PTHR13681:SF24">
    <property type="entry name" value="TUDOR DOMAIN-CONTAINING PROTEIN 3"/>
    <property type="match status" value="1"/>
</dbReference>
<evidence type="ECO:0000259" key="17">
    <source>
        <dbReference type="PROSITE" id="PS50030"/>
    </source>
</evidence>
<feature type="compositionally biased region" description="Basic and acidic residues" evidence="16">
    <location>
        <begin position="448"/>
        <end position="479"/>
    </location>
</feature>
<evidence type="ECO:0000256" key="5">
    <source>
        <dbReference type="ARBA" id="ARBA00013421"/>
    </source>
</evidence>
<dbReference type="InterPro" id="IPR042470">
    <property type="entry name" value="RMI1_N_C_sf"/>
</dbReference>
<evidence type="ECO:0000256" key="12">
    <source>
        <dbReference type="ARBA" id="ARBA00035105"/>
    </source>
</evidence>
<keyword evidence="8" id="KW-0747">Spliceosome</keyword>
<comment type="similarity">
    <text evidence="4">Belongs to the SMN family.</text>
</comment>
<comment type="function">
    <text evidence="12">Scaffolding protein that specifically recognizes and binds dimethylarginine-containing proteins. Plays a role in the regulation of translation of target mRNAs by binding Arg/Gly-rich motifs (GAR) in dimethylarginine-containing proteins. In nucleus, acts as a coactivator: recognizes and binds asymmetric dimethylation on the core histone tails associated with transcriptional activation (H3R17me2a and H4R3me2a) and recruits proteins at these arginine-methylated loci. In cytoplasm, acts as an antiviral factor that participates in the assembly of stress granules together with G3BP1.</text>
</comment>
<evidence type="ECO:0000256" key="1">
    <source>
        <dbReference type="ARBA" id="ARBA00004324"/>
    </source>
</evidence>
<name>A0A315V7Z4_GAMAF</name>
<dbReference type="GO" id="GO:0003723">
    <property type="term" value="F:RNA binding"/>
    <property type="evidence" value="ECO:0007669"/>
    <property type="project" value="InterPro"/>
</dbReference>
<gene>
    <name evidence="19" type="ORF">CCH79_00004981</name>
</gene>
<evidence type="ECO:0000259" key="18">
    <source>
        <dbReference type="PROSITE" id="PS50304"/>
    </source>
</evidence>
<feature type="compositionally biased region" description="Basic and acidic residues" evidence="16">
    <location>
        <begin position="591"/>
        <end position="608"/>
    </location>
</feature>
<evidence type="ECO:0000256" key="16">
    <source>
        <dbReference type="SAM" id="MobiDB-lite"/>
    </source>
</evidence>
<dbReference type="PANTHER" id="PTHR13681">
    <property type="entry name" value="SURVIVAL OF MOTOR NEURON-RELATED-SPLICING FACTOR 30-RELATED"/>
    <property type="match status" value="1"/>
</dbReference>
<keyword evidence="9" id="KW-0156">Chromatin regulator</keyword>
<dbReference type="PROSITE" id="PS50030">
    <property type="entry name" value="UBA"/>
    <property type="match status" value="1"/>
</dbReference>
<dbReference type="Proteomes" id="UP000250572">
    <property type="component" value="Unassembled WGS sequence"/>
</dbReference>
<dbReference type="GO" id="GO:0006397">
    <property type="term" value="P:mRNA processing"/>
    <property type="evidence" value="ECO:0007669"/>
    <property type="project" value="UniProtKB-KW"/>
</dbReference>
<dbReference type="SMART" id="SM00165">
    <property type="entry name" value="UBA"/>
    <property type="match status" value="1"/>
</dbReference>
<keyword evidence="7" id="KW-0507">mRNA processing</keyword>
<feature type="compositionally biased region" description="Basic residues" evidence="16">
    <location>
        <begin position="382"/>
        <end position="391"/>
    </location>
</feature>
<dbReference type="STRING" id="33528.ENSGAFP00000017749"/>
<comment type="subcellular location">
    <subcellularLocation>
        <location evidence="3">Cytoplasm</location>
    </subcellularLocation>
    <subcellularLocation>
        <location evidence="1">Nucleus speckle</location>
    </subcellularLocation>
    <subcellularLocation>
        <location evidence="2">Nucleus</location>
        <location evidence="2">Cajal body</location>
    </subcellularLocation>
</comment>
<dbReference type="InterPro" id="IPR041915">
    <property type="entry name" value="UBA_TDRD3"/>
</dbReference>
<reference evidence="19 20" key="1">
    <citation type="journal article" date="2018" name="G3 (Bethesda)">
        <title>A High-Quality Reference Genome for the Invasive Mosquitofish Gambusia affinis Using a Chicago Library.</title>
        <authorList>
            <person name="Hoffberg S.L."/>
            <person name="Troendle N.J."/>
            <person name="Glenn T.C."/>
            <person name="Mahmud O."/>
            <person name="Louha S."/>
            <person name="Chalopin D."/>
            <person name="Bennetzen J.L."/>
            <person name="Mauricio R."/>
        </authorList>
    </citation>
    <scope>NUCLEOTIDE SEQUENCE [LARGE SCALE GENOMIC DNA]</scope>
    <source>
        <strain evidence="19">NE01/NJP1002.9</strain>
        <tissue evidence="19">Muscle</tissue>
    </source>
</reference>
<feature type="region of interest" description="Disordered" evidence="16">
    <location>
        <begin position="361"/>
        <end position="412"/>
    </location>
</feature>
<feature type="domain" description="Tudor" evidence="18">
    <location>
        <begin position="725"/>
        <end position="785"/>
    </location>
</feature>
<dbReference type="CDD" id="cd14282">
    <property type="entry name" value="UBA_TDRD3"/>
    <property type="match status" value="1"/>
</dbReference>
<dbReference type="InterPro" id="IPR010304">
    <property type="entry name" value="SMN_Tudor"/>
</dbReference>
<feature type="compositionally biased region" description="Low complexity" evidence="16">
    <location>
        <begin position="285"/>
        <end position="295"/>
    </location>
</feature>
<dbReference type="SMART" id="SM01161">
    <property type="entry name" value="DUF1767"/>
    <property type="match status" value="1"/>
</dbReference>
<feature type="compositionally biased region" description="Basic and acidic residues" evidence="16">
    <location>
        <begin position="794"/>
        <end position="804"/>
    </location>
</feature>
<dbReference type="FunFam" id="2.40.50.770:FF:000001">
    <property type="entry name" value="Tudor domain-containing protein 3"/>
    <property type="match status" value="1"/>
</dbReference>
<dbReference type="Pfam" id="PF06003">
    <property type="entry name" value="SMN_Tudor"/>
    <property type="match status" value="1"/>
</dbReference>
<feature type="compositionally biased region" description="Basic and acidic residues" evidence="16">
    <location>
        <begin position="226"/>
        <end position="240"/>
    </location>
</feature>
<organism evidence="19 20">
    <name type="scientific">Gambusia affinis</name>
    <name type="common">Western mosquitofish</name>
    <name type="synonym">Heterandria affinis</name>
    <dbReference type="NCBI Taxonomy" id="33528"/>
    <lineage>
        <taxon>Eukaryota</taxon>
        <taxon>Metazoa</taxon>
        <taxon>Chordata</taxon>
        <taxon>Craniata</taxon>
        <taxon>Vertebrata</taxon>
        <taxon>Euteleostomi</taxon>
        <taxon>Actinopterygii</taxon>
        <taxon>Neopterygii</taxon>
        <taxon>Teleostei</taxon>
        <taxon>Neoteleostei</taxon>
        <taxon>Acanthomorphata</taxon>
        <taxon>Ovalentaria</taxon>
        <taxon>Atherinomorphae</taxon>
        <taxon>Cyprinodontiformes</taxon>
        <taxon>Poeciliidae</taxon>
        <taxon>Poeciliinae</taxon>
        <taxon>Gambusia</taxon>
    </lineage>
</organism>
<feature type="compositionally biased region" description="Basic and acidic residues" evidence="16">
    <location>
        <begin position="615"/>
        <end position="628"/>
    </location>
</feature>
<dbReference type="InterPro" id="IPR002999">
    <property type="entry name" value="Tudor"/>
</dbReference>
<proteinExistence type="inferred from homology"/>
<dbReference type="Pfam" id="PF22562">
    <property type="entry name" value="UBA_7"/>
    <property type="match status" value="1"/>
</dbReference>
<dbReference type="GO" id="GO:0006325">
    <property type="term" value="P:chromatin organization"/>
    <property type="evidence" value="ECO:0007669"/>
    <property type="project" value="UniProtKB-KW"/>
</dbReference>
<evidence type="ECO:0000313" key="19">
    <source>
        <dbReference type="EMBL" id="PWA19069.1"/>
    </source>
</evidence>
<feature type="region of interest" description="Disordered" evidence="16">
    <location>
        <begin position="206"/>
        <end position="323"/>
    </location>
</feature>
<evidence type="ECO:0000256" key="11">
    <source>
        <dbReference type="ARBA" id="ARBA00023242"/>
    </source>
</evidence>
<evidence type="ECO:0000256" key="3">
    <source>
        <dbReference type="ARBA" id="ARBA00004496"/>
    </source>
</evidence>
<evidence type="ECO:0000256" key="13">
    <source>
        <dbReference type="ARBA" id="ARBA00037618"/>
    </source>
</evidence>
<evidence type="ECO:0000256" key="6">
    <source>
        <dbReference type="ARBA" id="ARBA00022490"/>
    </source>
</evidence>
<comment type="function">
    <text evidence="13">Involved in spliceosome assembly.</text>
</comment>
<feature type="compositionally biased region" description="Basic and acidic residues" evidence="16">
    <location>
        <begin position="296"/>
        <end position="323"/>
    </location>
</feature>
<dbReference type="Pfam" id="PF08585">
    <property type="entry name" value="RMI1_N_C"/>
    <property type="match status" value="1"/>
</dbReference>
<evidence type="ECO:0000256" key="7">
    <source>
        <dbReference type="ARBA" id="ARBA00022664"/>
    </source>
</evidence>
<dbReference type="AlphaFoldDB" id="A0A315V7Z4"/>
<feature type="compositionally biased region" description="Basic and acidic residues" evidence="16">
    <location>
        <begin position="504"/>
        <end position="527"/>
    </location>
</feature>
<evidence type="ECO:0000313" key="20">
    <source>
        <dbReference type="Proteomes" id="UP000250572"/>
    </source>
</evidence>
<dbReference type="InterPro" id="IPR013894">
    <property type="entry name" value="RMI1_OB"/>
</dbReference>
<dbReference type="PROSITE" id="PS50304">
    <property type="entry name" value="TUDOR"/>
    <property type="match status" value="1"/>
</dbReference>
<dbReference type="Gene3D" id="2.40.50.770">
    <property type="entry name" value="RecQ-mediated genome instability protein Rmi1, C-terminal domain"/>
    <property type="match status" value="1"/>
</dbReference>
<dbReference type="SMART" id="SM00333">
    <property type="entry name" value="TUDOR"/>
    <property type="match status" value="1"/>
</dbReference>
<comment type="caution">
    <text evidence="19">The sequence shown here is derived from an EMBL/GenBank/DDBJ whole genome shotgun (WGS) entry which is preliminary data.</text>
</comment>
<evidence type="ECO:0000256" key="14">
    <source>
        <dbReference type="ARBA" id="ARBA00041083"/>
    </source>
</evidence>